<dbReference type="EMBL" id="BK032637">
    <property type="protein sequence ID" value="DAF52478.1"/>
    <property type="molecule type" value="Genomic_DNA"/>
</dbReference>
<evidence type="ECO:0000313" key="1">
    <source>
        <dbReference type="EMBL" id="DAF52478.1"/>
    </source>
</evidence>
<reference evidence="1" key="1">
    <citation type="journal article" date="2021" name="Proc. Natl. Acad. Sci. U.S.A.">
        <title>A Catalog of Tens of Thousands of Viruses from Human Metagenomes Reveals Hidden Associations with Chronic Diseases.</title>
        <authorList>
            <person name="Tisza M.J."/>
            <person name="Buck C.B."/>
        </authorList>
    </citation>
    <scope>NUCLEOTIDE SEQUENCE</scope>
    <source>
        <strain evidence="1">Ctj912</strain>
    </source>
</reference>
<organism evidence="1">
    <name type="scientific">Siphoviridae sp. ctj912</name>
    <dbReference type="NCBI Taxonomy" id="2827920"/>
    <lineage>
        <taxon>Viruses</taxon>
        <taxon>Duplodnaviria</taxon>
        <taxon>Heunggongvirae</taxon>
        <taxon>Uroviricota</taxon>
        <taxon>Caudoviricetes</taxon>
    </lineage>
</organism>
<accession>A0A8S5SNE2</accession>
<proteinExistence type="predicted"/>
<sequence length="241" mass="26632">MAIKAWIHKETGLPCFFLDGADAALAVSDGDRVFLPAEPGRAAVSVCDPLAPPGVATTYTVGARRFTLTRRGEGYAVTSLDSRQRAVVSYIGDDAREYDTRATATDINARRTPVIRWAGVAAAYTGRLELLAYAEESARLERILEARQPVIAVHSHDACDLKDCDVPAVRVLVITHATSQRTGRRDRVRRQWTLDYKQVDMDEARALVGTIPVVTWGVWDAASKWRGRSYVDLLREYAGMP</sequence>
<protein>
    <submittedName>
        <fullName evidence="1">Uncharacterized protein</fullName>
    </submittedName>
</protein>
<name>A0A8S5SNE2_9CAUD</name>